<name>A0A1I5ZCN8_9PSEU</name>
<protein>
    <submittedName>
        <fullName evidence="1">Uncharacterized protein</fullName>
    </submittedName>
</protein>
<dbReference type="RefSeq" id="WP_092534014.1">
    <property type="nucleotide sequence ID" value="NZ_FOWW01000009.1"/>
</dbReference>
<organism evidence="1 2">
    <name type="scientific">Amycolatopsis arida</name>
    <dbReference type="NCBI Taxonomy" id="587909"/>
    <lineage>
        <taxon>Bacteria</taxon>
        <taxon>Bacillati</taxon>
        <taxon>Actinomycetota</taxon>
        <taxon>Actinomycetes</taxon>
        <taxon>Pseudonocardiales</taxon>
        <taxon>Pseudonocardiaceae</taxon>
        <taxon>Amycolatopsis</taxon>
    </lineage>
</organism>
<dbReference type="Proteomes" id="UP000198727">
    <property type="component" value="Unassembled WGS sequence"/>
</dbReference>
<keyword evidence="2" id="KW-1185">Reference proteome</keyword>
<dbReference type="InterPro" id="IPR054383">
    <property type="entry name" value="PspAB-like"/>
</dbReference>
<evidence type="ECO:0000313" key="2">
    <source>
        <dbReference type="Proteomes" id="UP000198727"/>
    </source>
</evidence>
<evidence type="ECO:0000313" key="1">
    <source>
        <dbReference type="EMBL" id="SFQ54271.1"/>
    </source>
</evidence>
<reference evidence="2" key="1">
    <citation type="submission" date="2016-10" db="EMBL/GenBank/DDBJ databases">
        <authorList>
            <person name="Varghese N."/>
            <person name="Submissions S."/>
        </authorList>
    </citation>
    <scope>NUCLEOTIDE SEQUENCE [LARGE SCALE GENOMIC DNA]</scope>
    <source>
        <strain evidence="2">CGMCC 4.5579</strain>
    </source>
</reference>
<dbReference type="Pfam" id="PF22742">
    <property type="entry name" value="PspAB"/>
    <property type="match status" value="1"/>
</dbReference>
<accession>A0A1I5ZCN8</accession>
<dbReference type="STRING" id="587909.SAMN05421810_10950"/>
<dbReference type="EMBL" id="FOWW01000009">
    <property type="protein sequence ID" value="SFQ54271.1"/>
    <property type="molecule type" value="Genomic_DNA"/>
</dbReference>
<gene>
    <name evidence="1" type="ORF">SAMN05421810_10950</name>
</gene>
<dbReference type="OrthoDB" id="159886at2"/>
<proteinExistence type="predicted"/>
<sequence length="199" mass="21501">MKFLDALLGRTKPKQPDLGALFAVTGAAVTMQAAVGLRPSGQAAVAFKPASAQAFATTSQELMELARYSGKASGTDLRTVDDEYGYRWIVLDDPDLEDLVTTVHLVNAGLTEQGFGSQLLCSVFGFVAENDGSACHLVYLYKRGTFYPFAPRAGQRRDNEVELRLRSSVDGELPVEPDLGRWFPLWGLPLDGGAVTAET</sequence>
<dbReference type="AlphaFoldDB" id="A0A1I5ZCN8"/>